<comment type="catalytic activity">
    <reaction evidence="6">
        <text>cytidine(1402) in 16S rRNA + S-adenosyl-L-methionine = N(4)-methylcytidine(1402) in 16S rRNA + S-adenosyl-L-homocysteine + H(+)</text>
        <dbReference type="Rhea" id="RHEA:42928"/>
        <dbReference type="Rhea" id="RHEA-COMP:10286"/>
        <dbReference type="Rhea" id="RHEA-COMP:10287"/>
        <dbReference type="ChEBI" id="CHEBI:15378"/>
        <dbReference type="ChEBI" id="CHEBI:57856"/>
        <dbReference type="ChEBI" id="CHEBI:59789"/>
        <dbReference type="ChEBI" id="CHEBI:74506"/>
        <dbReference type="ChEBI" id="CHEBI:82748"/>
        <dbReference type="EC" id="2.1.1.199"/>
    </reaction>
</comment>
<reference evidence="7 8" key="1">
    <citation type="submission" date="2024-09" db="EMBL/GenBank/DDBJ databases">
        <authorList>
            <person name="Sun Q."/>
            <person name="Mori K."/>
        </authorList>
    </citation>
    <scope>NUCLEOTIDE SEQUENCE [LARGE SCALE GENOMIC DNA]</scope>
    <source>
        <strain evidence="7 8">KCTC 23076</strain>
    </source>
</reference>
<keyword evidence="4 6" id="KW-0808">Transferase</keyword>
<organism evidence="7 8">
    <name type="scientific">Lysobacter korlensis</name>
    <dbReference type="NCBI Taxonomy" id="553636"/>
    <lineage>
        <taxon>Bacteria</taxon>
        <taxon>Pseudomonadati</taxon>
        <taxon>Pseudomonadota</taxon>
        <taxon>Gammaproteobacteria</taxon>
        <taxon>Lysobacterales</taxon>
        <taxon>Lysobacteraceae</taxon>
        <taxon>Lysobacter</taxon>
    </lineage>
</organism>
<dbReference type="InterPro" id="IPR029063">
    <property type="entry name" value="SAM-dependent_MTases_sf"/>
</dbReference>
<feature type="binding site" evidence="6">
    <location>
        <position position="106"/>
    </location>
    <ligand>
        <name>S-adenosyl-L-methionine</name>
        <dbReference type="ChEBI" id="CHEBI:59789"/>
    </ligand>
</feature>
<keyword evidence="6" id="KW-0963">Cytoplasm</keyword>
<dbReference type="GO" id="GO:0008168">
    <property type="term" value="F:methyltransferase activity"/>
    <property type="evidence" value="ECO:0007669"/>
    <property type="project" value="UniProtKB-KW"/>
</dbReference>
<proteinExistence type="inferred from homology"/>
<dbReference type="SUPFAM" id="SSF53335">
    <property type="entry name" value="S-adenosyl-L-methionine-dependent methyltransferases"/>
    <property type="match status" value="1"/>
</dbReference>
<dbReference type="EMBL" id="JBHLTG010000001">
    <property type="protein sequence ID" value="MFC0676946.1"/>
    <property type="molecule type" value="Genomic_DNA"/>
</dbReference>
<dbReference type="PIRSF" id="PIRSF004486">
    <property type="entry name" value="MraW"/>
    <property type="match status" value="1"/>
</dbReference>
<keyword evidence="5 6" id="KW-0949">S-adenosyl-L-methionine</keyword>
<sequence>MAGGHGADAAPGHLPVMYAQVLDALRVQGDGTYLDGTFGRGGHARGVLGQLGPGGRLLLMDKDPEAIAVAEREFAADPRVSIFRGSFAQLAHWDATQGGLDGVLLDLGVSSPQLDVAARGFSFGKDGPLDMRMDPDSGESAAQWLARADDREIADVLWRYGEERMSRKIARAIVARRDEQPLVRTAQLADLIASVMPRGKEKIHPATRSFQAIRIFINRELADLEAGLEAAYARLNAGGRLAVISFHSLEDRIVKQFFAQHSKAPPGDRRMPVEQSFTPTLRTLGGAEKADEAELAVNPRARSAVLRVAEKLPVQEAA</sequence>
<dbReference type="SUPFAM" id="SSF81799">
    <property type="entry name" value="Putative methyltransferase TM0872, insert domain"/>
    <property type="match status" value="1"/>
</dbReference>
<keyword evidence="8" id="KW-1185">Reference proteome</keyword>
<gene>
    <name evidence="6 7" type="primary">rsmH</name>
    <name evidence="7" type="ORF">ACFFGH_03645</name>
</gene>
<evidence type="ECO:0000256" key="1">
    <source>
        <dbReference type="ARBA" id="ARBA00010396"/>
    </source>
</evidence>
<comment type="function">
    <text evidence="6">Specifically methylates the N4 position of cytidine in position 1402 (C1402) of 16S rRNA.</text>
</comment>
<accession>A0ABV6RIY4</accession>
<dbReference type="InterPro" id="IPR023397">
    <property type="entry name" value="SAM-dep_MeTrfase_MraW_recog"/>
</dbReference>
<dbReference type="RefSeq" id="WP_386664901.1">
    <property type="nucleotide sequence ID" value="NZ_JBHLTG010000001.1"/>
</dbReference>
<dbReference type="Proteomes" id="UP001589896">
    <property type="component" value="Unassembled WGS sequence"/>
</dbReference>
<evidence type="ECO:0000256" key="5">
    <source>
        <dbReference type="ARBA" id="ARBA00022691"/>
    </source>
</evidence>
<dbReference type="HAMAP" id="MF_01007">
    <property type="entry name" value="16SrRNA_methyltr_H"/>
    <property type="match status" value="1"/>
</dbReference>
<dbReference type="PANTHER" id="PTHR11265">
    <property type="entry name" value="S-ADENOSYL-METHYLTRANSFERASE MRAW"/>
    <property type="match status" value="1"/>
</dbReference>
<evidence type="ECO:0000256" key="6">
    <source>
        <dbReference type="HAMAP-Rule" id="MF_01007"/>
    </source>
</evidence>
<dbReference type="InterPro" id="IPR002903">
    <property type="entry name" value="RsmH"/>
</dbReference>
<keyword evidence="3 6" id="KW-0489">Methyltransferase</keyword>
<dbReference type="Gene3D" id="3.40.50.150">
    <property type="entry name" value="Vaccinia Virus protein VP39"/>
    <property type="match status" value="1"/>
</dbReference>
<comment type="caution">
    <text evidence="7">The sequence shown here is derived from an EMBL/GenBank/DDBJ whole genome shotgun (WGS) entry which is preliminary data.</text>
</comment>
<feature type="binding site" evidence="6">
    <location>
        <position position="87"/>
    </location>
    <ligand>
        <name>S-adenosyl-L-methionine</name>
        <dbReference type="ChEBI" id="CHEBI:59789"/>
    </ligand>
</feature>
<comment type="similarity">
    <text evidence="1 6">Belongs to the methyltransferase superfamily. RsmH family.</text>
</comment>
<dbReference type="Pfam" id="PF01795">
    <property type="entry name" value="Methyltransf_5"/>
    <property type="match status" value="1"/>
</dbReference>
<evidence type="ECO:0000256" key="3">
    <source>
        <dbReference type="ARBA" id="ARBA00022603"/>
    </source>
</evidence>
<evidence type="ECO:0000256" key="4">
    <source>
        <dbReference type="ARBA" id="ARBA00022679"/>
    </source>
</evidence>
<name>A0ABV6RIY4_9GAMM</name>
<evidence type="ECO:0000313" key="8">
    <source>
        <dbReference type="Proteomes" id="UP001589896"/>
    </source>
</evidence>
<protein>
    <recommendedName>
        <fullName evidence="6">Ribosomal RNA small subunit methyltransferase H</fullName>
        <ecNumber evidence="6">2.1.1.199</ecNumber>
    </recommendedName>
    <alternativeName>
        <fullName evidence="6">16S rRNA m(4)C1402 methyltransferase</fullName>
    </alternativeName>
    <alternativeName>
        <fullName evidence="6">rRNA (cytosine-N(4)-)-methyltransferase RsmH</fullName>
    </alternativeName>
</protein>
<dbReference type="Gene3D" id="1.10.150.170">
    <property type="entry name" value="Putative methyltransferase TM0872, insert domain"/>
    <property type="match status" value="1"/>
</dbReference>
<dbReference type="PANTHER" id="PTHR11265:SF0">
    <property type="entry name" value="12S RRNA N4-METHYLCYTIDINE METHYLTRANSFERASE"/>
    <property type="match status" value="1"/>
</dbReference>
<dbReference type="GO" id="GO:0032259">
    <property type="term" value="P:methylation"/>
    <property type="evidence" value="ECO:0007669"/>
    <property type="project" value="UniProtKB-KW"/>
</dbReference>
<evidence type="ECO:0000313" key="7">
    <source>
        <dbReference type="EMBL" id="MFC0676946.1"/>
    </source>
</evidence>
<dbReference type="NCBIfam" id="TIGR00006">
    <property type="entry name" value="16S rRNA (cytosine(1402)-N(4))-methyltransferase RsmH"/>
    <property type="match status" value="1"/>
</dbReference>
<keyword evidence="2 6" id="KW-0698">rRNA processing</keyword>
<feature type="binding site" evidence="6">
    <location>
        <position position="61"/>
    </location>
    <ligand>
        <name>S-adenosyl-L-methionine</name>
        <dbReference type="ChEBI" id="CHEBI:59789"/>
    </ligand>
</feature>
<comment type="subcellular location">
    <subcellularLocation>
        <location evidence="6">Cytoplasm</location>
    </subcellularLocation>
</comment>
<feature type="binding site" evidence="6">
    <location>
        <begin position="41"/>
        <end position="43"/>
    </location>
    <ligand>
        <name>S-adenosyl-L-methionine</name>
        <dbReference type="ChEBI" id="CHEBI:59789"/>
    </ligand>
</feature>
<feature type="binding site" evidence="6">
    <location>
        <position position="113"/>
    </location>
    <ligand>
        <name>S-adenosyl-L-methionine</name>
        <dbReference type="ChEBI" id="CHEBI:59789"/>
    </ligand>
</feature>
<dbReference type="EC" id="2.1.1.199" evidence="6"/>
<evidence type="ECO:0000256" key="2">
    <source>
        <dbReference type="ARBA" id="ARBA00022552"/>
    </source>
</evidence>